<evidence type="ECO:0000313" key="2">
    <source>
        <dbReference type="EMBL" id="RGP36871.1"/>
    </source>
</evidence>
<reference evidence="2 3" key="1">
    <citation type="submission" date="2018-08" db="EMBL/GenBank/DDBJ databases">
        <title>Flavobacterium tibetense sp. nov., isolated from a wetland YonghuCo on Tibetan Plateau.</title>
        <authorList>
            <person name="Phurbu D."/>
            <person name="Lu H."/>
            <person name="Xing P."/>
        </authorList>
    </citation>
    <scope>NUCLEOTIDE SEQUENCE [LARGE SCALE GENOMIC DNA]</scope>
    <source>
        <strain evidence="2 3">DJC</strain>
    </source>
</reference>
<keyword evidence="3" id="KW-1185">Reference proteome</keyword>
<feature type="transmembrane region" description="Helical" evidence="1">
    <location>
        <begin position="67"/>
        <end position="92"/>
    </location>
</feature>
<name>A0A411Z1C0_9RHOB</name>
<comment type="caution">
    <text evidence="2">The sequence shown here is derived from an EMBL/GenBank/DDBJ whole genome shotgun (WGS) entry which is preliminary data.</text>
</comment>
<keyword evidence="1" id="KW-0812">Transmembrane</keyword>
<dbReference type="EMBL" id="QWEY01000006">
    <property type="protein sequence ID" value="RGP36871.1"/>
    <property type="molecule type" value="Genomic_DNA"/>
</dbReference>
<protein>
    <submittedName>
        <fullName evidence="2">Uncharacterized protein</fullName>
    </submittedName>
</protein>
<dbReference type="OrthoDB" id="7872594at2"/>
<accession>A0A411Z1C0</accession>
<organism evidence="2 3">
    <name type="scientific">Pseudotabrizicola alkalilacus</name>
    <dbReference type="NCBI Taxonomy" id="2305252"/>
    <lineage>
        <taxon>Bacteria</taxon>
        <taxon>Pseudomonadati</taxon>
        <taxon>Pseudomonadota</taxon>
        <taxon>Alphaproteobacteria</taxon>
        <taxon>Rhodobacterales</taxon>
        <taxon>Paracoccaceae</taxon>
        <taxon>Pseudotabrizicola</taxon>
    </lineage>
</organism>
<proteinExistence type="predicted"/>
<dbReference type="AlphaFoldDB" id="A0A411Z1C0"/>
<sequence>MISHLCGGALDHPHSLAREIWDRFRRTEADFQDFLRQAASRPPLELPAYTRQGGGKRHHLGEFGGMFFTRMGFVFAHLFFWYGLFGVAFAIYQGLNHPDFADNQGAATAYLISEVGEGLTRAVFGLALGVLCEISSKKHKADQQA</sequence>
<keyword evidence="1" id="KW-1133">Transmembrane helix</keyword>
<evidence type="ECO:0000256" key="1">
    <source>
        <dbReference type="SAM" id="Phobius"/>
    </source>
</evidence>
<dbReference type="RefSeq" id="WP_118152493.1">
    <property type="nucleotide sequence ID" value="NZ_QWEY01000006.1"/>
</dbReference>
<evidence type="ECO:0000313" key="3">
    <source>
        <dbReference type="Proteomes" id="UP000284547"/>
    </source>
</evidence>
<dbReference type="Proteomes" id="UP000284547">
    <property type="component" value="Unassembled WGS sequence"/>
</dbReference>
<gene>
    <name evidence="2" type="ORF">D1012_11980</name>
</gene>
<keyword evidence="1" id="KW-0472">Membrane</keyword>